<sequence length="145" mass="16363">MNKSSLSLFLLGVLYAAGAMAGNNVYTWKSGSGSTSYSDTPNRLQPERSNIVNIRTRNVTPAVAKPENAQEGTLSEQQAKLNEKILAQNKQVEEQNKKVEEENRKNKEDNCRIARVNRQFAESARTANRDDLIKHYQSDINKYCN</sequence>
<feature type="domain" description="DUF4124" evidence="3">
    <location>
        <begin position="16"/>
        <end position="67"/>
    </location>
</feature>
<keyword evidence="2" id="KW-0732">Signal</keyword>
<evidence type="ECO:0000256" key="1">
    <source>
        <dbReference type="SAM" id="Coils"/>
    </source>
</evidence>
<evidence type="ECO:0000313" key="4">
    <source>
        <dbReference type="EMBL" id="EGQ76797.1"/>
    </source>
</evidence>
<evidence type="ECO:0000259" key="3">
    <source>
        <dbReference type="Pfam" id="PF13511"/>
    </source>
</evidence>
<proteinExistence type="predicted"/>
<evidence type="ECO:0000313" key="6">
    <source>
        <dbReference type="Proteomes" id="UP000004982"/>
    </source>
</evidence>
<feature type="coiled-coil region" evidence="1">
    <location>
        <begin position="78"/>
        <end position="119"/>
    </location>
</feature>
<dbReference type="EMBL" id="CP094241">
    <property type="protein sequence ID" value="UNV86095.1"/>
    <property type="molecule type" value="Genomic_DNA"/>
</dbReference>
<dbReference type="Pfam" id="PF13511">
    <property type="entry name" value="DUF4124"/>
    <property type="match status" value="1"/>
</dbReference>
<accession>A0AA36UJ14</accession>
<dbReference type="EMBL" id="AFQE01000078">
    <property type="protein sequence ID" value="EGQ76797.1"/>
    <property type="molecule type" value="Genomic_DNA"/>
</dbReference>
<dbReference type="Proteomes" id="UP000004982">
    <property type="component" value="Unassembled WGS sequence"/>
</dbReference>
<feature type="chain" id="PRO_5041376856" evidence="2">
    <location>
        <begin position="22"/>
        <end position="145"/>
    </location>
</feature>
<dbReference type="AlphaFoldDB" id="A0AA36UJ14"/>
<evidence type="ECO:0000313" key="5">
    <source>
        <dbReference type="EMBL" id="UNV86095.1"/>
    </source>
</evidence>
<reference evidence="5 7" key="2">
    <citation type="submission" date="2022-03" db="EMBL/GenBank/DDBJ databases">
        <title>Genome sequencing of Neisseria macacae.</title>
        <authorList>
            <person name="Baek M.-G."/>
        </authorList>
    </citation>
    <scope>NUCLEOTIDE SEQUENCE [LARGE SCALE GENOMIC DNA]</scope>
    <source>
        <strain evidence="5 7">ATCC 33926</strain>
    </source>
</reference>
<organism evidence="4 6">
    <name type="scientific">Neisseria macacae ATCC 33926</name>
    <dbReference type="NCBI Taxonomy" id="997348"/>
    <lineage>
        <taxon>Bacteria</taxon>
        <taxon>Pseudomonadati</taxon>
        <taxon>Pseudomonadota</taxon>
        <taxon>Betaproteobacteria</taxon>
        <taxon>Neisseriales</taxon>
        <taxon>Neisseriaceae</taxon>
        <taxon>Neisseria</taxon>
    </lineage>
</organism>
<keyword evidence="1" id="KW-0175">Coiled coil</keyword>
<dbReference type="InterPro" id="IPR025392">
    <property type="entry name" value="DUF4124"/>
</dbReference>
<reference evidence="4 6" key="1">
    <citation type="submission" date="2011-05" db="EMBL/GenBank/DDBJ databases">
        <authorList>
            <person name="Muzny D."/>
            <person name="Qin X."/>
            <person name="Deng J."/>
            <person name="Jiang H."/>
            <person name="Liu Y."/>
            <person name="Qu J."/>
            <person name="Song X.-Z."/>
            <person name="Zhang L."/>
            <person name="Thornton R."/>
            <person name="Coyle M."/>
            <person name="Francisco L."/>
            <person name="Jackson L."/>
            <person name="Javaid M."/>
            <person name="Korchina V."/>
            <person name="Kovar C."/>
            <person name="Mata R."/>
            <person name="Mathew T."/>
            <person name="Ngo R."/>
            <person name="Nguyen L."/>
            <person name="Nguyen N."/>
            <person name="Okwuonu G."/>
            <person name="Ongeri F."/>
            <person name="Pham C."/>
            <person name="Simmons D."/>
            <person name="Wilczek-Boney K."/>
            <person name="Hale W."/>
            <person name="Jakkamsetti A."/>
            <person name="Pham P."/>
            <person name="Ruth R."/>
            <person name="San Lucas F."/>
            <person name="Warren J."/>
            <person name="Zhang J."/>
            <person name="Zhao Z."/>
            <person name="Zhou C."/>
            <person name="Zhu D."/>
            <person name="Lee S."/>
            <person name="Bess C."/>
            <person name="Blankenburg K."/>
            <person name="Forbes L."/>
            <person name="Fu Q."/>
            <person name="Gubbala S."/>
            <person name="Hirani K."/>
            <person name="Jayaseelan J.C."/>
            <person name="Lara F."/>
            <person name="Munidasa M."/>
            <person name="Palculict T."/>
            <person name="Patil S."/>
            <person name="Pu L.-L."/>
            <person name="Saada N."/>
            <person name="Tang L."/>
            <person name="Weissenberger G."/>
            <person name="Zhu Y."/>
            <person name="Hemphill L."/>
            <person name="Shang Y."/>
            <person name="Youmans B."/>
            <person name="Ayvaz T."/>
            <person name="Ross M."/>
            <person name="Santibanez J."/>
            <person name="Aqrawi P."/>
            <person name="Gross S."/>
            <person name="Joshi V."/>
            <person name="Fowler G."/>
            <person name="Nazareth L."/>
            <person name="Reid J."/>
            <person name="Worley K."/>
            <person name="Petrosino J."/>
            <person name="Highlander S."/>
            <person name="Gibbs R."/>
        </authorList>
    </citation>
    <scope>NUCLEOTIDE SEQUENCE [LARGE SCALE GENOMIC DNA]</scope>
    <source>
        <strain evidence="4 6">ATCC 33926</strain>
    </source>
</reference>
<keyword evidence="7" id="KW-1185">Reference proteome</keyword>
<protein>
    <submittedName>
        <fullName evidence="5">DUF4124 domain-containing protein</fullName>
    </submittedName>
</protein>
<feature type="signal peptide" evidence="2">
    <location>
        <begin position="1"/>
        <end position="21"/>
    </location>
</feature>
<dbReference type="RefSeq" id="WP_003756761.1">
    <property type="nucleotide sequence ID" value="NZ_CP094241.1"/>
</dbReference>
<name>A0AA36UJ14_9NEIS</name>
<dbReference type="Proteomes" id="UP000829455">
    <property type="component" value="Chromosome"/>
</dbReference>
<evidence type="ECO:0000256" key="2">
    <source>
        <dbReference type="SAM" id="SignalP"/>
    </source>
</evidence>
<evidence type="ECO:0000313" key="7">
    <source>
        <dbReference type="Proteomes" id="UP000829455"/>
    </source>
</evidence>
<gene>
    <name evidence="4" type="ORF">HMPREF9418_1602</name>
    <name evidence="5" type="ORF">MON40_06305</name>
</gene>